<dbReference type="EMBL" id="MIJY01000045">
    <property type="protein sequence ID" value="OEG09222.1"/>
    <property type="molecule type" value="Genomic_DNA"/>
</dbReference>
<evidence type="ECO:0000313" key="2">
    <source>
        <dbReference type="EMBL" id="OEG09222.1"/>
    </source>
</evidence>
<dbReference type="Pfam" id="PF05043">
    <property type="entry name" value="Mga"/>
    <property type="match status" value="1"/>
</dbReference>
<feature type="domain" description="Mga helix-turn-helix" evidence="1">
    <location>
        <begin position="85"/>
        <end position="162"/>
    </location>
</feature>
<dbReference type="AlphaFoldDB" id="A0A1E5G953"/>
<comment type="caution">
    <text evidence="2">The sequence shown here is derived from an EMBL/GenBank/DDBJ whole genome shotgun (WGS) entry which is preliminary data.</text>
</comment>
<keyword evidence="3" id="KW-1185">Reference proteome</keyword>
<dbReference type="Proteomes" id="UP000095094">
    <property type="component" value="Unassembled WGS sequence"/>
</dbReference>
<dbReference type="InterPro" id="IPR036388">
    <property type="entry name" value="WH-like_DNA-bd_sf"/>
</dbReference>
<reference evidence="3" key="1">
    <citation type="submission" date="2016-09" db="EMBL/GenBank/DDBJ databases">
        <authorList>
            <person name="Gulvik C.A."/>
        </authorList>
    </citation>
    <scope>NUCLEOTIDE SEQUENCE [LARGE SCALE GENOMIC DNA]</scope>
    <source>
        <strain evidence="3">LMG 8895</strain>
    </source>
</reference>
<accession>A0A1E5G953</accession>
<name>A0A1E5G953_9ENTE</name>
<dbReference type="Gene3D" id="1.10.10.10">
    <property type="entry name" value="Winged helix-like DNA-binding domain superfamily/Winged helix DNA-binding domain"/>
    <property type="match status" value="1"/>
</dbReference>
<dbReference type="InterPro" id="IPR007737">
    <property type="entry name" value="Mga_HTH"/>
</dbReference>
<evidence type="ECO:0000313" key="3">
    <source>
        <dbReference type="Proteomes" id="UP000095094"/>
    </source>
</evidence>
<dbReference type="OrthoDB" id="2172257at2"/>
<dbReference type="PATRIC" id="fig|332950.4.peg.3209"/>
<protein>
    <recommendedName>
        <fullName evidence="1">Mga helix-turn-helix domain-containing protein</fullName>
    </recommendedName>
</protein>
<proteinExistence type="predicted"/>
<organism evidence="2 3">
    <name type="scientific">Enterococcus termitis</name>
    <dbReference type="NCBI Taxonomy" id="332950"/>
    <lineage>
        <taxon>Bacteria</taxon>
        <taxon>Bacillati</taxon>
        <taxon>Bacillota</taxon>
        <taxon>Bacilli</taxon>
        <taxon>Lactobacillales</taxon>
        <taxon>Enterococcaceae</taxon>
        <taxon>Enterococcus</taxon>
    </lineage>
</organism>
<evidence type="ECO:0000259" key="1">
    <source>
        <dbReference type="Pfam" id="PF05043"/>
    </source>
</evidence>
<dbReference type="RefSeq" id="WP_069664911.1">
    <property type="nucleotide sequence ID" value="NZ_JBHUJJ010000001.1"/>
</dbReference>
<sequence>MLEDILLDDNAQRKLIVFNQLLATANGTYSVHYFEQVTDFSYARLNSIFADIHEDLLEKQDVELLNKQGKVQVDVSILRDIPYHQFLFRKSLSYQFLLATILERNYTIDNFCKDHFISRASIIRKLQPLIGYLKSFDVQLNCSQLQLSGEENLIRIVYLNLFWLASYGEDLFIALGESKRGMDLFAPEDQQWMTYTEPREWYLLKTISKLRIKKKHYIIEPPFQGLVFPEVNSSFVNELKQLNTPAHYIEREKTFLSFMMFYWSIYFYADDPRIRYVQEYMVSEQQPFGNLIERFEAFYLPLFSEKKLSPNEKDLLNINIFNTCLNHSVVKGSLPLAINFMEEFIKDQQPVFVHLSKKVRGFLENLILEPEFSWIKNNLDDLVYICSFYLFPFYERSNKKYRLKVGIILSPNAIFLQSLFDFLDKVSFISVSFVTSTSEDNFDFYIATSKLLLPEKVSQEENYQIIPLTPALDYQVSIIDTLHKKFTEKLSMFVA</sequence>
<gene>
    <name evidence="2" type="ORF">BCR25_11690</name>
</gene>